<dbReference type="PANTHER" id="PTHR14513">
    <property type="entry name" value="PROTECTION OF TELOMERES 1"/>
    <property type="match status" value="1"/>
</dbReference>
<evidence type="ECO:0000313" key="7">
    <source>
        <dbReference type="Proteomes" id="UP000075243"/>
    </source>
</evidence>
<proteinExistence type="predicted"/>
<dbReference type="Gene3D" id="2.40.50.140">
    <property type="entry name" value="Nucleic acid-binding proteins"/>
    <property type="match status" value="1"/>
</dbReference>
<accession>A0A151TK65</accession>
<reference evidence="6 7" key="1">
    <citation type="journal article" date="2012" name="Nat. Biotechnol.">
        <title>Draft genome sequence of pigeonpea (Cajanus cajan), an orphan legume crop of resource-poor farmers.</title>
        <authorList>
            <person name="Varshney R.K."/>
            <person name="Chen W."/>
            <person name="Li Y."/>
            <person name="Bharti A.K."/>
            <person name="Saxena R.K."/>
            <person name="Schlueter J.A."/>
            <person name="Donoghue M.T."/>
            <person name="Azam S."/>
            <person name="Fan G."/>
            <person name="Whaley A.M."/>
            <person name="Farmer A.D."/>
            <person name="Sheridan J."/>
            <person name="Iwata A."/>
            <person name="Tuteja R."/>
            <person name="Penmetsa R.V."/>
            <person name="Wu W."/>
            <person name="Upadhyaya H.D."/>
            <person name="Yang S.P."/>
            <person name="Shah T."/>
            <person name="Saxena K.B."/>
            <person name="Michael T."/>
            <person name="McCombie W.R."/>
            <person name="Yang B."/>
            <person name="Zhang G."/>
            <person name="Yang H."/>
            <person name="Wang J."/>
            <person name="Spillane C."/>
            <person name="Cook D.R."/>
            <person name="May G.D."/>
            <person name="Xu X."/>
            <person name="Jackson S.A."/>
        </authorList>
    </citation>
    <scope>NUCLEOTIDE SEQUENCE [LARGE SCALE GENOMIC DNA]</scope>
    <source>
        <strain evidence="7">cv. Asha</strain>
    </source>
</reference>
<dbReference type="Proteomes" id="UP000075243">
    <property type="component" value="Chromosome 5"/>
</dbReference>
<evidence type="ECO:0000259" key="5">
    <source>
        <dbReference type="SMART" id="SM00976"/>
    </source>
</evidence>
<keyword evidence="3" id="KW-0779">Telomere</keyword>
<dbReference type="GO" id="GO:0032210">
    <property type="term" value="P:regulation of telomere maintenance via telomerase"/>
    <property type="evidence" value="ECO:0007669"/>
    <property type="project" value="TreeGrafter"/>
</dbReference>
<evidence type="ECO:0000313" key="6">
    <source>
        <dbReference type="EMBL" id="KYP67443.1"/>
    </source>
</evidence>
<dbReference type="OMA" id="IHAFLYA"/>
<dbReference type="EMBL" id="CM003607">
    <property type="protein sequence ID" value="KYP67443.1"/>
    <property type="molecule type" value="Genomic_DNA"/>
</dbReference>
<dbReference type="InterPro" id="IPR057620">
    <property type="entry name" value="POT1A/B-like_OB"/>
</dbReference>
<keyword evidence="7" id="KW-1185">Reference proteome</keyword>
<dbReference type="InterPro" id="IPR028389">
    <property type="entry name" value="POT1"/>
</dbReference>
<evidence type="ECO:0000256" key="2">
    <source>
        <dbReference type="ARBA" id="ARBA00022454"/>
    </source>
</evidence>
<dbReference type="GO" id="GO:0016233">
    <property type="term" value="P:telomere capping"/>
    <property type="evidence" value="ECO:0007669"/>
    <property type="project" value="TreeGrafter"/>
</dbReference>
<evidence type="ECO:0000256" key="1">
    <source>
        <dbReference type="ARBA" id="ARBA00004574"/>
    </source>
</evidence>
<dbReference type="GO" id="GO:0098505">
    <property type="term" value="F:G-rich strand telomeric DNA binding"/>
    <property type="evidence" value="ECO:0007669"/>
    <property type="project" value="TreeGrafter"/>
</dbReference>
<keyword evidence="4" id="KW-0238">DNA-binding</keyword>
<keyword evidence="2" id="KW-0158">Chromosome</keyword>
<sequence>MARRVDNKVLPLRDIHTCLDRKVNLFAVILDFGFPKPTKGTDYCSSIRIIDETHHNAGMAVNIFASDAAKLPHVAALGDVIKLCNVVVKAYGAEVNAVFNKKFSSFALYKGKDGDDFVPYQVSLKFCPRDEDKVYLEKLRKWLPNFQPSEDSSYFPMFKEIKGGNNLNLACKALFLLFILIICILHCCEVAKDEWFIFAWDGTDTPPNAISSKLEDEVDSPLPLQLEPSALPKELLCTFPAVGSILRITSNLGVEKNHLHLLSVGKWVKLVNMQLEVHAGLWRGVFTPFSKLRYTSNEDSLIVERQRYFIYVALRLLKVMTIDLTFSFGVTLCFILTEVNHVHDRETPVTLMSVLTHSQVTLKFKCIVRVVAAMPCEAEDLCSPAGVYRIRLTLEDSTARIHVFVVAEDGVTLFDGYPDIDQLKRKLNSLLGVAECDAGPGVKSAECGTSTGVKDAPRNPPWVCVHLMSYNVSGTRCFKIVDTKIVGDT</sequence>
<dbReference type="SUPFAM" id="SSF50249">
    <property type="entry name" value="Nucleic acid-binding proteins"/>
    <property type="match status" value="2"/>
</dbReference>
<organism evidence="6 7">
    <name type="scientific">Cajanus cajan</name>
    <name type="common">Pigeon pea</name>
    <name type="synonym">Cajanus indicus</name>
    <dbReference type="NCBI Taxonomy" id="3821"/>
    <lineage>
        <taxon>Eukaryota</taxon>
        <taxon>Viridiplantae</taxon>
        <taxon>Streptophyta</taxon>
        <taxon>Embryophyta</taxon>
        <taxon>Tracheophyta</taxon>
        <taxon>Spermatophyta</taxon>
        <taxon>Magnoliopsida</taxon>
        <taxon>eudicotyledons</taxon>
        <taxon>Gunneridae</taxon>
        <taxon>Pentapetalae</taxon>
        <taxon>rosids</taxon>
        <taxon>fabids</taxon>
        <taxon>Fabales</taxon>
        <taxon>Fabaceae</taxon>
        <taxon>Papilionoideae</taxon>
        <taxon>50 kb inversion clade</taxon>
        <taxon>NPAAA clade</taxon>
        <taxon>indigoferoid/millettioid clade</taxon>
        <taxon>Phaseoleae</taxon>
        <taxon>Cajanus</taxon>
    </lineage>
</organism>
<dbReference type="CDD" id="cd04497">
    <property type="entry name" value="hPOT1_OB1_like"/>
    <property type="match status" value="1"/>
</dbReference>
<gene>
    <name evidence="6" type="ORF">KK1_023784</name>
</gene>
<dbReference type="AlphaFoldDB" id="A0A151TK65"/>
<evidence type="ECO:0000256" key="3">
    <source>
        <dbReference type="ARBA" id="ARBA00022895"/>
    </source>
</evidence>
<dbReference type="Gramene" id="C.cajan_23105.t">
    <property type="protein sequence ID" value="C.cajan_23105.t"/>
    <property type="gene ID" value="C.cajan_23105"/>
</dbReference>
<dbReference type="InterPro" id="IPR011564">
    <property type="entry name" value="Telomer_end-bd_POT1/Cdc13"/>
</dbReference>
<dbReference type="GO" id="GO:0010521">
    <property type="term" value="F:telomerase inhibitor activity"/>
    <property type="evidence" value="ECO:0007669"/>
    <property type="project" value="TreeGrafter"/>
</dbReference>
<dbReference type="SMART" id="SM00976">
    <property type="entry name" value="Telo_bind"/>
    <property type="match status" value="1"/>
</dbReference>
<comment type="subcellular location">
    <subcellularLocation>
        <location evidence="1">Chromosome</location>
        <location evidence="1">Telomere</location>
    </subcellularLocation>
</comment>
<name>A0A151TK65_CAJCA</name>
<dbReference type="Pfam" id="PF02765">
    <property type="entry name" value="POT1"/>
    <property type="match status" value="1"/>
</dbReference>
<dbReference type="STRING" id="3821.A0A151TK65"/>
<dbReference type="InterPro" id="IPR012340">
    <property type="entry name" value="NA-bd_OB-fold"/>
</dbReference>
<dbReference type="GO" id="GO:0000783">
    <property type="term" value="C:nuclear telomere cap complex"/>
    <property type="evidence" value="ECO:0007669"/>
    <property type="project" value="TreeGrafter"/>
</dbReference>
<feature type="domain" description="Telomeric single stranded DNA binding POT1/Cdc13" evidence="5">
    <location>
        <begin position="9"/>
        <end position="144"/>
    </location>
</feature>
<evidence type="ECO:0000256" key="4">
    <source>
        <dbReference type="ARBA" id="ARBA00023125"/>
    </source>
</evidence>
<dbReference type="PANTHER" id="PTHR14513:SF0">
    <property type="entry name" value="PROTECTION OF TELOMERES PROTEIN 1"/>
    <property type="match status" value="1"/>
</dbReference>
<protein>
    <submittedName>
        <fullName evidence="6">Protection of telomeres protein 1</fullName>
    </submittedName>
</protein>
<dbReference type="Pfam" id="PF25507">
    <property type="entry name" value="OB_POT1A"/>
    <property type="match status" value="1"/>
</dbReference>